<evidence type="ECO:0000256" key="3">
    <source>
        <dbReference type="ARBA" id="ARBA00023002"/>
    </source>
</evidence>
<dbReference type="Pfam" id="PF13561">
    <property type="entry name" value="adh_short_C2"/>
    <property type="match status" value="1"/>
</dbReference>
<sequence length="273" mass="29165">MAIVNGTASSIPSWSLEGKVAVVTGSGRGIGKEMALELARRGAKVVVNYANSSEAADEVVKEIQSMKTGADAVAIKANVANVKESAMLMDEVVKHFGKLDICCSNSGVVSFGHFKDVTEEEYDRVMSINTRGQFFVAKEAYKRMEIGGRIILMGSITGQAKGVPKHAVYSGSKGAIETFTRCMAIDAGEKKVTVNCVAPGGIKTDMYHAVCREYIPGGEKLSNDQVDEYACTWSPHNRVGQPIDIARVVCFLASQDGEWVNGKILGIDGAACM</sequence>
<dbReference type="PRINTS" id="PR00080">
    <property type="entry name" value="SDRFAMILY"/>
</dbReference>
<dbReference type="InterPro" id="IPR036291">
    <property type="entry name" value="NAD(P)-bd_dom_sf"/>
</dbReference>
<dbReference type="CDD" id="cd05362">
    <property type="entry name" value="THN_reductase-like_SDR_c"/>
    <property type="match status" value="1"/>
</dbReference>
<dbReference type="SUPFAM" id="SSF51735">
    <property type="entry name" value="NAD(P)-binding Rossmann-fold domains"/>
    <property type="match status" value="1"/>
</dbReference>
<dbReference type="Proteomes" id="UP000799757">
    <property type="component" value="Unassembled WGS sequence"/>
</dbReference>
<evidence type="ECO:0000313" key="5">
    <source>
        <dbReference type="Proteomes" id="UP000799757"/>
    </source>
</evidence>
<evidence type="ECO:0000256" key="2">
    <source>
        <dbReference type="ARBA" id="ARBA00022857"/>
    </source>
</evidence>
<dbReference type="PRINTS" id="PR00081">
    <property type="entry name" value="GDHRDH"/>
</dbReference>
<dbReference type="EMBL" id="MU001788">
    <property type="protein sequence ID" value="KAF2798245.1"/>
    <property type="molecule type" value="Genomic_DNA"/>
</dbReference>
<keyword evidence="3" id="KW-0560">Oxidoreductase</keyword>
<proteinExistence type="inferred from homology"/>
<evidence type="ECO:0000313" key="4">
    <source>
        <dbReference type="EMBL" id="KAF2798245.1"/>
    </source>
</evidence>
<accession>A0A6A6XQL8</accession>
<gene>
    <name evidence="4" type="ORF">K505DRAFT_333603</name>
</gene>
<name>A0A6A6XQL8_9PLEO</name>
<dbReference type="PANTHER" id="PTHR48107">
    <property type="entry name" value="NADPH-DEPENDENT ALDEHYDE REDUCTASE-LIKE PROTEIN, CHLOROPLASTIC-RELATED"/>
    <property type="match status" value="1"/>
</dbReference>
<keyword evidence="2" id="KW-0521">NADP</keyword>
<dbReference type="GO" id="GO:0016614">
    <property type="term" value="F:oxidoreductase activity, acting on CH-OH group of donors"/>
    <property type="evidence" value="ECO:0007669"/>
    <property type="project" value="UniProtKB-ARBA"/>
</dbReference>
<dbReference type="InterPro" id="IPR020904">
    <property type="entry name" value="Sc_DH/Rdtase_CS"/>
</dbReference>
<keyword evidence="5" id="KW-1185">Reference proteome</keyword>
<dbReference type="OrthoDB" id="47007at2759"/>
<protein>
    <submittedName>
        <fullName evidence="4">1,3,8-trihydroxynaphthalene reductase</fullName>
    </submittedName>
</protein>
<dbReference type="AlphaFoldDB" id="A0A6A6XQL8"/>
<organism evidence="4 5">
    <name type="scientific">Melanomma pulvis-pyrius CBS 109.77</name>
    <dbReference type="NCBI Taxonomy" id="1314802"/>
    <lineage>
        <taxon>Eukaryota</taxon>
        <taxon>Fungi</taxon>
        <taxon>Dikarya</taxon>
        <taxon>Ascomycota</taxon>
        <taxon>Pezizomycotina</taxon>
        <taxon>Dothideomycetes</taxon>
        <taxon>Pleosporomycetidae</taxon>
        <taxon>Pleosporales</taxon>
        <taxon>Melanommataceae</taxon>
        <taxon>Melanomma</taxon>
    </lineage>
</organism>
<reference evidence="4" key="1">
    <citation type="journal article" date="2020" name="Stud. Mycol.">
        <title>101 Dothideomycetes genomes: a test case for predicting lifestyles and emergence of pathogens.</title>
        <authorList>
            <person name="Haridas S."/>
            <person name="Albert R."/>
            <person name="Binder M."/>
            <person name="Bloem J."/>
            <person name="Labutti K."/>
            <person name="Salamov A."/>
            <person name="Andreopoulos B."/>
            <person name="Baker S."/>
            <person name="Barry K."/>
            <person name="Bills G."/>
            <person name="Bluhm B."/>
            <person name="Cannon C."/>
            <person name="Castanera R."/>
            <person name="Culley D."/>
            <person name="Daum C."/>
            <person name="Ezra D."/>
            <person name="Gonzalez J."/>
            <person name="Henrissat B."/>
            <person name="Kuo A."/>
            <person name="Liang C."/>
            <person name="Lipzen A."/>
            <person name="Lutzoni F."/>
            <person name="Magnuson J."/>
            <person name="Mondo S."/>
            <person name="Nolan M."/>
            <person name="Ohm R."/>
            <person name="Pangilinan J."/>
            <person name="Park H.-J."/>
            <person name="Ramirez L."/>
            <person name="Alfaro M."/>
            <person name="Sun H."/>
            <person name="Tritt A."/>
            <person name="Yoshinaga Y."/>
            <person name="Zwiers L.-H."/>
            <person name="Turgeon B."/>
            <person name="Goodwin S."/>
            <person name="Spatafora J."/>
            <person name="Crous P."/>
            <person name="Grigoriev I."/>
        </authorList>
    </citation>
    <scope>NUCLEOTIDE SEQUENCE</scope>
    <source>
        <strain evidence="4">CBS 109.77</strain>
    </source>
</reference>
<dbReference type="PANTHER" id="PTHR48107:SF7">
    <property type="entry name" value="RE15974P"/>
    <property type="match status" value="1"/>
</dbReference>
<dbReference type="Gene3D" id="3.40.50.720">
    <property type="entry name" value="NAD(P)-binding Rossmann-like Domain"/>
    <property type="match status" value="1"/>
</dbReference>
<comment type="similarity">
    <text evidence="1">Belongs to the short-chain dehydrogenases/reductases (SDR) family.</text>
</comment>
<evidence type="ECO:0000256" key="1">
    <source>
        <dbReference type="ARBA" id="ARBA00006484"/>
    </source>
</evidence>
<dbReference type="FunFam" id="3.40.50.720:FF:000084">
    <property type="entry name" value="Short-chain dehydrogenase reductase"/>
    <property type="match status" value="1"/>
</dbReference>
<dbReference type="PROSITE" id="PS00061">
    <property type="entry name" value="ADH_SHORT"/>
    <property type="match status" value="1"/>
</dbReference>
<dbReference type="InterPro" id="IPR002347">
    <property type="entry name" value="SDR_fam"/>
</dbReference>